<dbReference type="InterPro" id="IPR011894">
    <property type="entry name" value="PorC_KorC"/>
</dbReference>
<dbReference type="InterPro" id="IPR017900">
    <property type="entry name" value="4Fe4S_Fe_S_CS"/>
</dbReference>
<evidence type="ECO:0000313" key="6">
    <source>
        <dbReference type="EMBL" id="MBI4250893.1"/>
    </source>
</evidence>
<keyword evidence="4" id="KW-0411">Iron-sulfur</keyword>
<dbReference type="PROSITE" id="PS00198">
    <property type="entry name" value="4FE4S_FER_1"/>
    <property type="match status" value="1"/>
</dbReference>
<protein>
    <submittedName>
        <fullName evidence="6">2-oxoacid:acceptor oxidoreductase family protein</fullName>
    </submittedName>
</protein>
<dbReference type="InterPro" id="IPR051626">
    <property type="entry name" value="Oxidoreductase_gamma_subunit"/>
</dbReference>
<keyword evidence="3" id="KW-0408">Iron</keyword>
<dbReference type="PANTHER" id="PTHR43366:SF1">
    <property type="entry name" value="PYRUVATE SYNTHASE SUBUNIT PORC"/>
    <property type="match status" value="1"/>
</dbReference>
<evidence type="ECO:0000256" key="1">
    <source>
        <dbReference type="ARBA" id="ARBA00022723"/>
    </source>
</evidence>
<dbReference type="PROSITE" id="PS51379">
    <property type="entry name" value="4FE4S_FER_2"/>
    <property type="match status" value="2"/>
</dbReference>
<evidence type="ECO:0000256" key="3">
    <source>
        <dbReference type="ARBA" id="ARBA00023004"/>
    </source>
</evidence>
<reference evidence="6" key="1">
    <citation type="submission" date="2020-07" db="EMBL/GenBank/DDBJ databases">
        <title>Huge and variable diversity of episymbiotic CPR bacteria and DPANN archaea in groundwater ecosystems.</title>
        <authorList>
            <person name="He C.Y."/>
            <person name="Keren R."/>
            <person name="Whittaker M."/>
            <person name="Farag I.F."/>
            <person name="Doudna J."/>
            <person name="Cate J.H.D."/>
            <person name="Banfield J.F."/>
        </authorList>
    </citation>
    <scope>NUCLEOTIDE SEQUENCE</scope>
    <source>
        <strain evidence="6">NC_groundwater_1370_Ag_S-0.2um_69_93</strain>
    </source>
</reference>
<dbReference type="InterPro" id="IPR019752">
    <property type="entry name" value="Pyrv/ketoisovalerate_OxRed_cat"/>
</dbReference>
<dbReference type="EMBL" id="JACQRX010000018">
    <property type="protein sequence ID" value="MBI4250893.1"/>
    <property type="molecule type" value="Genomic_DNA"/>
</dbReference>
<dbReference type="SUPFAM" id="SSF54862">
    <property type="entry name" value="4Fe-4S ferredoxins"/>
    <property type="match status" value="1"/>
</dbReference>
<dbReference type="Pfam" id="PF01558">
    <property type="entry name" value="POR"/>
    <property type="match status" value="1"/>
</dbReference>
<sequence length="300" mass="32393">MLRFRFHGRGGQGMKTASRILGTAAFLSGYHAQDTPLYGAERRGAPITAYTRIHTAPIHERGVIDQPDVIIVADPNLIGDPMVQPLHGLAPGGTLVLNSPSPVPPDSFPAEYRYIHLDATGLAIRSIGLPIFSSILASAACKVSSLIDEETMEKAAREELGYLGQSGSFLASNIEAALHAFEAVPAPGIPARPSGRVSSIAPAPLRYLGGTAGTPTVSRPMNMAERHTGNWRTFRPWIERALCARCNLCFLACPEGCIRLEEKGYPLIDYLYCKGCLICEEVCPRVGAVLKEREENGPWS</sequence>
<organism evidence="6 7">
    <name type="scientific">Tectimicrobiota bacterium</name>
    <dbReference type="NCBI Taxonomy" id="2528274"/>
    <lineage>
        <taxon>Bacteria</taxon>
        <taxon>Pseudomonadati</taxon>
        <taxon>Nitrospinota/Tectimicrobiota group</taxon>
        <taxon>Candidatus Tectimicrobiota</taxon>
    </lineage>
</organism>
<accession>A0A932ZSL2</accession>
<keyword evidence="1" id="KW-0479">Metal-binding</keyword>
<comment type="caution">
    <text evidence="6">The sequence shown here is derived from an EMBL/GenBank/DDBJ whole genome shotgun (WGS) entry which is preliminary data.</text>
</comment>
<dbReference type="GO" id="GO:0051539">
    <property type="term" value="F:4 iron, 4 sulfur cluster binding"/>
    <property type="evidence" value="ECO:0007669"/>
    <property type="project" value="InterPro"/>
</dbReference>
<evidence type="ECO:0000313" key="7">
    <source>
        <dbReference type="Proteomes" id="UP000752292"/>
    </source>
</evidence>
<dbReference type="PANTHER" id="PTHR43366">
    <property type="entry name" value="PYRUVATE SYNTHASE SUBUNIT PORC"/>
    <property type="match status" value="1"/>
</dbReference>
<evidence type="ECO:0000256" key="2">
    <source>
        <dbReference type="ARBA" id="ARBA00023002"/>
    </source>
</evidence>
<proteinExistence type="predicted"/>
<dbReference type="InterPro" id="IPR017896">
    <property type="entry name" value="4Fe4S_Fe-S-bd"/>
</dbReference>
<gene>
    <name evidence="6" type="ORF">HY618_00400</name>
</gene>
<evidence type="ECO:0000256" key="4">
    <source>
        <dbReference type="ARBA" id="ARBA00023014"/>
    </source>
</evidence>
<keyword evidence="2" id="KW-0560">Oxidoreductase</keyword>
<dbReference type="GO" id="GO:0016625">
    <property type="term" value="F:oxidoreductase activity, acting on the aldehyde or oxo group of donors, iron-sulfur protein as acceptor"/>
    <property type="evidence" value="ECO:0007669"/>
    <property type="project" value="InterPro"/>
</dbReference>
<dbReference type="SUPFAM" id="SSF53323">
    <property type="entry name" value="Pyruvate-ferredoxin oxidoreductase, PFOR, domain III"/>
    <property type="match status" value="1"/>
</dbReference>
<dbReference type="InterPro" id="IPR011898">
    <property type="entry name" value="PorD_KorD"/>
</dbReference>
<dbReference type="Proteomes" id="UP000752292">
    <property type="component" value="Unassembled WGS sequence"/>
</dbReference>
<dbReference type="NCBIfam" id="TIGR02175">
    <property type="entry name" value="PorC_KorC"/>
    <property type="match status" value="1"/>
</dbReference>
<name>A0A932ZSL2_UNCTE</name>
<evidence type="ECO:0000259" key="5">
    <source>
        <dbReference type="PROSITE" id="PS51379"/>
    </source>
</evidence>
<dbReference type="Gene3D" id="3.30.70.20">
    <property type="match status" value="1"/>
</dbReference>
<dbReference type="AlphaFoldDB" id="A0A932ZSL2"/>
<dbReference type="GO" id="GO:0046872">
    <property type="term" value="F:metal ion binding"/>
    <property type="evidence" value="ECO:0007669"/>
    <property type="project" value="UniProtKB-KW"/>
</dbReference>
<dbReference type="InterPro" id="IPR002869">
    <property type="entry name" value="Pyrv_flavodox_OxRed_cen"/>
</dbReference>
<dbReference type="NCBIfam" id="TIGR02179">
    <property type="entry name" value="PorD_KorD"/>
    <property type="match status" value="1"/>
</dbReference>
<feature type="domain" description="4Fe-4S ferredoxin-type" evidence="5">
    <location>
        <begin position="264"/>
        <end position="294"/>
    </location>
</feature>
<feature type="domain" description="4Fe-4S ferredoxin-type" evidence="5">
    <location>
        <begin position="234"/>
        <end position="263"/>
    </location>
</feature>
<dbReference type="Gene3D" id="3.40.920.10">
    <property type="entry name" value="Pyruvate-ferredoxin oxidoreductase, PFOR, domain III"/>
    <property type="match status" value="1"/>
</dbReference>